<sequence length="137" mass="14362">MESSLLRYVVFLYFSIGLTRPCLRTEPGTTPAPSTCASCTADQLDLSAPANEGELVGQETIFVQGPADANGCATASLQCIGDANNVPLMEVNDGIGTNAPENNVVTFNIVCSQAGVWQSQQAPVMTINSAQCFVTTL</sequence>
<accession>A0A2A2KPG3</accession>
<feature type="domain" description="C6" evidence="1">
    <location>
        <begin position="36"/>
        <end position="132"/>
    </location>
</feature>
<dbReference type="PANTHER" id="PTHR21629">
    <property type="entry name" value="C6 DOMAIN-CONTAINING PROTEIN"/>
    <property type="match status" value="1"/>
</dbReference>
<dbReference type="AlphaFoldDB" id="A0A2A2KPG3"/>
<proteinExistence type="predicted"/>
<dbReference type="SMART" id="SM01048">
    <property type="entry name" value="C6"/>
    <property type="match status" value="1"/>
</dbReference>
<organism evidence="2 3">
    <name type="scientific">Diploscapter pachys</name>
    <dbReference type="NCBI Taxonomy" id="2018661"/>
    <lineage>
        <taxon>Eukaryota</taxon>
        <taxon>Metazoa</taxon>
        <taxon>Ecdysozoa</taxon>
        <taxon>Nematoda</taxon>
        <taxon>Chromadorea</taxon>
        <taxon>Rhabditida</taxon>
        <taxon>Rhabditina</taxon>
        <taxon>Rhabditomorpha</taxon>
        <taxon>Rhabditoidea</taxon>
        <taxon>Rhabditidae</taxon>
        <taxon>Diploscapter</taxon>
    </lineage>
</organism>
<evidence type="ECO:0000313" key="2">
    <source>
        <dbReference type="EMBL" id="PAV75779.1"/>
    </source>
</evidence>
<dbReference type="PANTHER" id="PTHR21629:SF5">
    <property type="entry name" value="C6 DOMAIN-CONTAINING PROTEIN"/>
    <property type="match status" value="1"/>
</dbReference>
<keyword evidence="3" id="KW-1185">Reference proteome</keyword>
<evidence type="ECO:0000259" key="1">
    <source>
        <dbReference type="SMART" id="SM01048"/>
    </source>
</evidence>
<evidence type="ECO:0000313" key="3">
    <source>
        <dbReference type="Proteomes" id="UP000218231"/>
    </source>
</evidence>
<dbReference type="Proteomes" id="UP000218231">
    <property type="component" value="Unassembled WGS sequence"/>
</dbReference>
<dbReference type="EMBL" id="LIAE01008038">
    <property type="protein sequence ID" value="PAV75779.1"/>
    <property type="molecule type" value="Genomic_DNA"/>
</dbReference>
<comment type="caution">
    <text evidence="2">The sequence shown here is derived from an EMBL/GenBank/DDBJ whole genome shotgun (WGS) entry which is preliminary data.</text>
</comment>
<reference evidence="2 3" key="1">
    <citation type="journal article" date="2017" name="Curr. Biol.">
        <title>Genome architecture and evolution of a unichromosomal asexual nematode.</title>
        <authorList>
            <person name="Fradin H."/>
            <person name="Zegar C."/>
            <person name="Gutwein M."/>
            <person name="Lucas J."/>
            <person name="Kovtun M."/>
            <person name="Corcoran D."/>
            <person name="Baugh L.R."/>
            <person name="Kiontke K."/>
            <person name="Gunsalus K."/>
            <person name="Fitch D.H."/>
            <person name="Piano F."/>
        </authorList>
    </citation>
    <scope>NUCLEOTIDE SEQUENCE [LARGE SCALE GENOMIC DNA]</scope>
    <source>
        <strain evidence="2">PF1309</strain>
    </source>
</reference>
<dbReference type="InterPro" id="IPR002601">
    <property type="entry name" value="C6_domain"/>
</dbReference>
<protein>
    <recommendedName>
        <fullName evidence="1">C6 domain-containing protein</fullName>
    </recommendedName>
</protein>
<gene>
    <name evidence="2" type="ORF">WR25_11724</name>
</gene>
<name>A0A2A2KPG3_9BILA</name>